<feature type="domain" description="Mur ligase C-terminal" evidence="9">
    <location>
        <begin position="351"/>
        <end position="469"/>
    </location>
</feature>
<evidence type="ECO:0000313" key="12">
    <source>
        <dbReference type="Proteomes" id="UP000602653"/>
    </source>
</evidence>
<dbReference type="Proteomes" id="UP000602653">
    <property type="component" value="Chromosome"/>
</dbReference>
<keyword evidence="7 8" id="KW-0133">Cell shape</keyword>
<dbReference type="InterPro" id="IPR004101">
    <property type="entry name" value="Mur_ligase_C"/>
</dbReference>
<evidence type="ECO:0000313" key="11">
    <source>
        <dbReference type="EMBL" id="QRV02773.1"/>
    </source>
</evidence>
<comment type="catalytic activity">
    <reaction evidence="7 8">
        <text>UDP-N-acetyl-alpha-D-muramoyl-L-alanine + D-glutamate + ATP = UDP-N-acetyl-alpha-D-muramoyl-L-alanyl-D-glutamate + ADP + phosphate + H(+)</text>
        <dbReference type="Rhea" id="RHEA:16429"/>
        <dbReference type="ChEBI" id="CHEBI:15378"/>
        <dbReference type="ChEBI" id="CHEBI:29986"/>
        <dbReference type="ChEBI" id="CHEBI:30616"/>
        <dbReference type="ChEBI" id="CHEBI:43474"/>
        <dbReference type="ChEBI" id="CHEBI:83898"/>
        <dbReference type="ChEBI" id="CHEBI:83900"/>
        <dbReference type="ChEBI" id="CHEBI:456216"/>
        <dbReference type="EC" id="6.3.2.9"/>
    </reaction>
</comment>
<dbReference type="EC" id="6.3.2.9" evidence="7 8"/>
<protein>
    <recommendedName>
        <fullName evidence="7 8">UDP-N-acetylmuramoylalanine--D-glutamate ligase</fullName>
        <ecNumber evidence="7 8">6.3.2.9</ecNumber>
    </recommendedName>
    <alternativeName>
        <fullName evidence="7">D-glutamic acid-adding enzyme</fullName>
    </alternativeName>
    <alternativeName>
        <fullName evidence="7">UDP-N-acetylmuramoyl-L-alanyl-D-glutamate synthetase</fullName>
    </alternativeName>
</protein>
<dbReference type="RefSeq" id="WP_204425364.1">
    <property type="nucleotide sequence ID" value="NZ_CP070228.1"/>
</dbReference>
<dbReference type="Pfam" id="PF02875">
    <property type="entry name" value="Mur_ligase_C"/>
    <property type="match status" value="1"/>
</dbReference>
<evidence type="ECO:0000256" key="2">
    <source>
        <dbReference type="ARBA" id="ARBA00004752"/>
    </source>
</evidence>
<evidence type="ECO:0000256" key="7">
    <source>
        <dbReference type="HAMAP-Rule" id="MF_00639"/>
    </source>
</evidence>
<dbReference type="EMBL" id="CP070228">
    <property type="protein sequence ID" value="QRV02773.1"/>
    <property type="molecule type" value="Genomic_DNA"/>
</dbReference>
<dbReference type="GO" id="GO:0008764">
    <property type="term" value="F:UDP-N-acetylmuramoylalanine-D-glutamate ligase activity"/>
    <property type="evidence" value="ECO:0007669"/>
    <property type="project" value="UniProtKB-EC"/>
</dbReference>
<keyword evidence="12" id="KW-1185">Reference proteome</keyword>
<comment type="subcellular location">
    <subcellularLocation>
        <location evidence="1 7 8">Cytoplasm</location>
    </subcellularLocation>
</comment>
<gene>
    <name evidence="7 11" type="primary">murD</name>
    <name evidence="11" type="ORF">JTE88_03305</name>
</gene>
<dbReference type="PANTHER" id="PTHR43692:SF1">
    <property type="entry name" value="UDP-N-ACETYLMURAMOYLALANINE--D-GLUTAMATE LIGASE"/>
    <property type="match status" value="1"/>
</dbReference>
<dbReference type="InterPro" id="IPR005762">
    <property type="entry name" value="MurD"/>
</dbReference>
<keyword evidence="5 7" id="KW-0547">Nucleotide-binding</keyword>
<dbReference type="SUPFAM" id="SSF53623">
    <property type="entry name" value="MurD-like peptide ligases, catalytic domain"/>
    <property type="match status" value="1"/>
</dbReference>
<proteinExistence type="inferred from homology"/>
<dbReference type="InterPro" id="IPR036615">
    <property type="entry name" value="Mur_ligase_C_dom_sf"/>
</dbReference>
<evidence type="ECO:0000256" key="8">
    <source>
        <dbReference type="RuleBase" id="RU003664"/>
    </source>
</evidence>
<dbReference type="InterPro" id="IPR013221">
    <property type="entry name" value="Mur_ligase_cen"/>
</dbReference>
<comment type="similarity">
    <text evidence="7">Belongs to the MurCDEF family.</text>
</comment>
<dbReference type="SUPFAM" id="SSF53244">
    <property type="entry name" value="MurD-like peptide ligases, peptide-binding domain"/>
    <property type="match status" value="1"/>
</dbReference>
<evidence type="ECO:0000259" key="10">
    <source>
        <dbReference type="Pfam" id="PF08245"/>
    </source>
</evidence>
<keyword evidence="7 8" id="KW-0131">Cell cycle</keyword>
<accession>A0ABX7II08</accession>
<keyword evidence="4 7" id="KW-0436">Ligase</keyword>
<dbReference type="Pfam" id="PF08245">
    <property type="entry name" value="Mur_ligase_M"/>
    <property type="match status" value="1"/>
</dbReference>
<evidence type="ECO:0000259" key="9">
    <source>
        <dbReference type="Pfam" id="PF02875"/>
    </source>
</evidence>
<keyword evidence="7 8" id="KW-0573">Peptidoglycan synthesis</keyword>
<keyword evidence="6 7" id="KW-0067">ATP-binding</keyword>
<sequence>MVGSTVKRHIPEAQFFDNKKIAILGVGVSGRACIDALTEHTSARLSIWDSSQKAILQITSARIEESFASDEPATLLARLLAWEPELVVIAPGFRQTGPEWQALRAAGVPVWSEIELAWHLRSCDEDGQFSPWLCITGTNGKTTTVSMLEAMLNAGGKRALAVGNVGTPAVTAVSDLSDQAPEVFALELSSFQLAATYSMEPTSAVVLNLADDHLEWHASRAEYAGAKASIYERTHIACVYPIGDRVVQGMVDNADVTEGARAIGVSLGIPSRGELGFVEEVAVDRAFVRQAHANATELFTIDDLAHLAPPGYDLPVHIVKDALAASALARSVGTPAPAIAQGLRNFHPGAHRIELVAEHNGVRFIDDSKATNAHAAQASLLAQDPKSTVWIAGGLAKGATFDDLVTRIANRLAGVVVIGVDQSPWRAALDQLNIPVTYIDAHVEHPMMEAVAQAYHLAQPGQTVLLAPASASQDQFFSYGERGDKFAQAVEELVTVGEED</sequence>
<dbReference type="Gene3D" id="3.40.1190.10">
    <property type="entry name" value="Mur-like, catalytic domain"/>
    <property type="match status" value="1"/>
</dbReference>
<dbReference type="SUPFAM" id="SSF51984">
    <property type="entry name" value="MurCD N-terminal domain"/>
    <property type="match status" value="1"/>
</dbReference>
<evidence type="ECO:0000256" key="6">
    <source>
        <dbReference type="ARBA" id="ARBA00022840"/>
    </source>
</evidence>
<keyword evidence="3 7" id="KW-0963">Cytoplasm</keyword>
<organism evidence="11 12">
    <name type="scientific">Arcanobacterium phocisimile</name>
    <dbReference type="NCBI Taxonomy" id="1302235"/>
    <lineage>
        <taxon>Bacteria</taxon>
        <taxon>Bacillati</taxon>
        <taxon>Actinomycetota</taxon>
        <taxon>Actinomycetes</taxon>
        <taxon>Actinomycetales</taxon>
        <taxon>Actinomycetaceae</taxon>
        <taxon>Arcanobacterium</taxon>
    </lineage>
</organism>
<evidence type="ECO:0000256" key="3">
    <source>
        <dbReference type="ARBA" id="ARBA00022490"/>
    </source>
</evidence>
<dbReference type="NCBIfam" id="TIGR01087">
    <property type="entry name" value="murD"/>
    <property type="match status" value="1"/>
</dbReference>
<dbReference type="PANTHER" id="PTHR43692">
    <property type="entry name" value="UDP-N-ACETYLMURAMOYLALANINE--D-GLUTAMATE LIGASE"/>
    <property type="match status" value="1"/>
</dbReference>
<dbReference type="Gene3D" id="3.90.190.20">
    <property type="entry name" value="Mur ligase, C-terminal domain"/>
    <property type="match status" value="1"/>
</dbReference>
<dbReference type="Gene3D" id="3.40.50.720">
    <property type="entry name" value="NAD(P)-binding Rossmann-like Domain"/>
    <property type="match status" value="1"/>
</dbReference>
<comment type="pathway">
    <text evidence="2 7 8">Cell wall biogenesis; peptidoglycan biosynthesis.</text>
</comment>
<feature type="domain" description="Mur ligase central" evidence="10">
    <location>
        <begin position="135"/>
        <end position="245"/>
    </location>
</feature>
<comment type="function">
    <text evidence="7 8">Cell wall formation. Catalyzes the addition of glutamate to the nucleotide precursor UDP-N-acetylmuramoyl-L-alanine (UMA).</text>
</comment>
<evidence type="ECO:0000256" key="4">
    <source>
        <dbReference type="ARBA" id="ARBA00022598"/>
    </source>
</evidence>
<feature type="binding site" evidence="7">
    <location>
        <begin position="137"/>
        <end position="143"/>
    </location>
    <ligand>
        <name>ATP</name>
        <dbReference type="ChEBI" id="CHEBI:30616"/>
    </ligand>
</feature>
<dbReference type="HAMAP" id="MF_00639">
    <property type="entry name" value="MurD"/>
    <property type="match status" value="1"/>
</dbReference>
<keyword evidence="7 8" id="KW-0132">Cell division</keyword>
<evidence type="ECO:0000256" key="1">
    <source>
        <dbReference type="ARBA" id="ARBA00004496"/>
    </source>
</evidence>
<reference evidence="11 12" key="1">
    <citation type="submission" date="2021-02" db="EMBL/GenBank/DDBJ databases">
        <title>Complete Genome Sequence of Arcanobacterium phocisimile strain DSM 26142T from a harbour seal.</title>
        <authorList>
            <person name="Borowiak M."/>
            <person name="Alssahen M."/>
            <person name="Malorny B."/>
            <person name="Laemmler C."/>
            <person name="Siebert U."/>
            <person name="Ploetz M."/>
            <person name="Abdulmawjood A."/>
        </authorList>
    </citation>
    <scope>NUCLEOTIDE SEQUENCE [LARGE SCALE GENOMIC DNA]</scope>
    <source>
        <strain evidence="11 12">DSM 26142</strain>
    </source>
</reference>
<evidence type="ECO:0000256" key="5">
    <source>
        <dbReference type="ARBA" id="ARBA00022741"/>
    </source>
</evidence>
<dbReference type="InterPro" id="IPR036565">
    <property type="entry name" value="Mur-like_cat_sf"/>
</dbReference>
<keyword evidence="7 8" id="KW-0961">Cell wall biogenesis/degradation</keyword>
<name>A0ABX7II08_9ACTO</name>